<dbReference type="Proteomes" id="UP000308600">
    <property type="component" value="Unassembled WGS sequence"/>
</dbReference>
<protein>
    <submittedName>
        <fullName evidence="1">Uncharacterized protein</fullName>
    </submittedName>
</protein>
<keyword evidence="2" id="KW-1185">Reference proteome</keyword>
<proteinExistence type="predicted"/>
<dbReference type="EMBL" id="ML208339">
    <property type="protein sequence ID" value="TFK68998.1"/>
    <property type="molecule type" value="Genomic_DNA"/>
</dbReference>
<reference evidence="1 2" key="1">
    <citation type="journal article" date="2019" name="Nat. Ecol. Evol.">
        <title>Megaphylogeny resolves global patterns of mushroom evolution.</title>
        <authorList>
            <person name="Varga T."/>
            <person name="Krizsan K."/>
            <person name="Foldi C."/>
            <person name="Dima B."/>
            <person name="Sanchez-Garcia M."/>
            <person name="Sanchez-Ramirez S."/>
            <person name="Szollosi G.J."/>
            <person name="Szarkandi J.G."/>
            <person name="Papp V."/>
            <person name="Albert L."/>
            <person name="Andreopoulos W."/>
            <person name="Angelini C."/>
            <person name="Antonin V."/>
            <person name="Barry K.W."/>
            <person name="Bougher N.L."/>
            <person name="Buchanan P."/>
            <person name="Buyck B."/>
            <person name="Bense V."/>
            <person name="Catcheside P."/>
            <person name="Chovatia M."/>
            <person name="Cooper J."/>
            <person name="Damon W."/>
            <person name="Desjardin D."/>
            <person name="Finy P."/>
            <person name="Geml J."/>
            <person name="Haridas S."/>
            <person name="Hughes K."/>
            <person name="Justo A."/>
            <person name="Karasinski D."/>
            <person name="Kautmanova I."/>
            <person name="Kiss B."/>
            <person name="Kocsube S."/>
            <person name="Kotiranta H."/>
            <person name="LaButti K.M."/>
            <person name="Lechner B.E."/>
            <person name="Liimatainen K."/>
            <person name="Lipzen A."/>
            <person name="Lukacs Z."/>
            <person name="Mihaltcheva S."/>
            <person name="Morgado L.N."/>
            <person name="Niskanen T."/>
            <person name="Noordeloos M.E."/>
            <person name="Ohm R.A."/>
            <person name="Ortiz-Santana B."/>
            <person name="Ovrebo C."/>
            <person name="Racz N."/>
            <person name="Riley R."/>
            <person name="Savchenko A."/>
            <person name="Shiryaev A."/>
            <person name="Soop K."/>
            <person name="Spirin V."/>
            <person name="Szebenyi C."/>
            <person name="Tomsovsky M."/>
            <person name="Tulloss R.E."/>
            <person name="Uehling J."/>
            <person name="Grigoriev I.V."/>
            <person name="Vagvolgyi C."/>
            <person name="Papp T."/>
            <person name="Martin F.M."/>
            <person name="Miettinen O."/>
            <person name="Hibbett D.S."/>
            <person name="Nagy L.G."/>
        </authorList>
    </citation>
    <scope>NUCLEOTIDE SEQUENCE [LARGE SCALE GENOMIC DNA]</scope>
    <source>
        <strain evidence="1 2">NL-1719</strain>
    </source>
</reference>
<organism evidence="1 2">
    <name type="scientific">Pluteus cervinus</name>
    <dbReference type="NCBI Taxonomy" id="181527"/>
    <lineage>
        <taxon>Eukaryota</taxon>
        <taxon>Fungi</taxon>
        <taxon>Dikarya</taxon>
        <taxon>Basidiomycota</taxon>
        <taxon>Agaricomycotina</taxon>
        <taxon>Agaricomycetes</taxon>
        <taxon>Agaricomycetidae</taxon>
        <taxon>Agaricales</taxon>
        <taxon>Pluteineae</taxon>
        <taxon>Pluteaceae</taxon>
        <taxon>Pluteus</taxon>
    </lineage>
</organism>
<accession>A0ACD3ATH0</accession>
<name>A0ACD3ATH0_9AGAR</name>
<evidence type="ECO:0000313" key="1">
    <source>
        <dbReference type="EMBL" id="TFK68998.1"/>
    </source>
</evidence>
<sequence>MTTTFSSKSDVASCGVGEDEDEERGLLLLRKRGRSPSMERRDLVDEAMGGESVKKKRVRRGKTRRASLRSTVETKVEEEKAEVEVVVEKELENVDDDASLPMLSPVLVATTLGCTCSDMNSEGLRTPAFKVKTNAWSVKNMCLGVGIRVQVNIMAKSQLQNGDSAGRSRSVRGHDGCGNCSADEQNDGHSPQPDGGDGLGSLTGVAIGYRI</sequence>
<evidence type="ECO:0000313" key="2">
    <source>
        <dbReference type="Proteomes" id="UP000308600"/>
    </source>
</evidence>
<gene>
    <name evidence="1" type="ORF">BDN72DRAFT_857994</name>
</gene>